<reference evidence="2 3" key="1">
    <citation type="submission" date="2017-12" db="EMBL/GenBank/DDBJ databases">
        <title>Comparative genomics of Botrytis spp.</title>
        <authorList>
            <person name="Valero-Jimenez C.A."/>
            <person name="Tapia P."/>
            <person name="Veloso J."/>
            <person name="Silva-Moreno E."/>
            <person name="Staats M."/>
            <person name="Valdes J.H."/>
            <person name="Van Kan J.A.L."/>
        </authorList>
    </citation>
    <scope>NUCLEOTIDE SEQUENCE [LARGE SCALE GENOMIC DNA]</scope>
    <source>
        <strain evidence="2 3">MUCL3349</strain>
    </source>
</reference>
<evidence type="ECO:0000313" key="2">
    <source>
        <dbReference type="EMBL" id="TGO85362.1"/>
    </source>
</evidence>
<feature type="region of interest" description="Disordered" evidence="1">
    <location>
        <begin position="36"/>
        <end position="55"/>
    </location>
</feature>
<dbReference type="AlphaFoldDB" id="A0A4Z1KM40"/>
<keyword evidence="3" id="KW-1185">Reference proteome</keyword>
<comment type="caution">
    <text evidence="2">The sequence shown here is derived from an EMBL/GenBank/DDBJ whole genome shotgun (WGS) entry which is preliminary data.</text>
</comment>
<name>A0A4Z1KM40_9HELO</name>
<sequence>MHAATLRPPLPLLAHIPTNSDIVGIFSENIPAQKGTRKEKRVCDARMSGSPGMLSPLILESEDKVEVKQPGFLDSPCTIGQQLESQGWAPAHGFRTFQIIGNP</sequence>
<dbReference type="EMBL" id="PQXO01000403">
    <property type="protein sequence ID" value="TGO85362.1"/>
    <property type="molecule type" value="Genomic_DNA"/>
</dbReference>
<gene>
    <name evidence="2" type="ORF">BPOR_0404g00100</name>
</gene>
<dbReference type="Proteomes" id="UP000297280">
    <property type="component" value="Unassembled WGS sequence"/>
</dbReference>
<organism evidence="2 3">
    <name type="scientific">Botrytis porri</name>
    <dbReference type="NCBI Taxonomy" id="87229"/>
    <lineage>
        <taxon>Eukaryota</taxon>
        <taxon>Fungi</taxon>
        <taxon>Dikarya</taxon>
        <taxon>Ascomycota</taxon>
        <taxon>Pezizomycotina</taxon>
        <taxon>Leotiomycetes</taxon>
        <taxon>Helotiales</taxon>
        <taxon>Sclerotiniaceae</taxon>
        <taxon>Botrytis</taxon>
    </lineage>
</organism>
<proteinExistence type="predicted"/>
<protein>
    <submittedName>
        <fullName evidence="2">Uncharacterized protein</fullName>
    </submittedName>
</protein>
<evidence type="ECO:0000313" key="3">
    <source>
        <dbReference type="Proteomes" id="UP000297280"/>
    </source>
</evidence>
<accession>A0A4Z1KM40</accession>
<evidence type="ECO:0000256" key="1">
    <source>
        <dbReference type="SAM" id="MobiDB-lite"/>
    </source>
</evidence>